<feature type="domain" description="ABC transporter" evidence="1">
    <location>
        <begin position="36"/>
        <end position="144"/>
    </location>
</feature>
<proteinExistence type="predicted"/>
<dbReference type="Pfam" id="PF00005">
    <property type="entry name" value="ABC_tran"/>
    <property type="match status" value="1"/>
</dbReference>
<reference evidence="3" key="1">
    <citation type="journal article" date="2019" name="Int. J. Syst. Evol. Microbiol.">
        <title>The Global Catalogue of Microorganisms (GCM) 10K type strain sequencing project: providing services to taxonomists for standard genome sequencing and annotation.</title>
        <authorList>
            <consortium name="The Broad Institute Genomics Platform"/>
            <consortium name="The Broad Institute Genome Sequencing Center for Infectious Disease"/>
            <person name="Wu L."/>
            <person name="Ma J."/>
        </authorList>
    </citation>
    <scope>NUCLEOTIDE SEQUENCE [LARGE SCALE GENOMIC DNA]</scope>
    <source>
        <strain evidence="3">JCM 31696</strain>
    </source>
</reference>
<keyword evidence="2" id="KW-0547">Nucleotide-binding</keyword>
<protein>
    <submittedName>
        <fullName evidence="2">ABC transporter ATP-binding protein</fullName>
    </submittedName>
</protein>
<dbReference type="PANTHER" id="PTHR24220">
    <property type="entry name" value="IMPORT ATP-BINDING PROTEIN"/>
    <property type="match status" value="1"/>
</dbReference>
<dbReference type="Proteomes" id="UP001597083">
    <property type="component" value="Unassembled WGS sequence"/>
</dbReference>
<dbReference type="InterPro" id="IPR015854">
    <property type="entry name" value="ABC_transpr_LolD-like"/>
</dbReference>
<keyword evidence="3" id="KW-1185">Reference proteome</keyword>
<keyword evidence="2" id="KW-0067">ATP-binding</keyword>
<dbReference type="SUPFAM" id="SSF52540">
    <property type="entry name" value="P-loop containing nucleoside triphosphate hydrolases"/>
    <property type="match status" value="1"/>
</dbReference>
<dbReference type="InterPro" id="IPR003439">
    <property type="entry name" value="ABC_transporter-like_ATP-bd"/>
</dbReference>
<name>A0ABW3CDL0_9ACTN</name>
<gene>
    <name evidence="2" type="ORF">ACFQ07_09865</name>
</gene>
<dbReference type="PANTHER" id="PTHR24220:SF685">
    <property type="entry name" value="ABC TRANSPORTER RELATED"/>
    <property type="match status" value="1"/>
</dbReference>
<evidence type="ECO:0000259" key="1">
    <source>
        <dbReference type="Pfam" id="PF00005"/>
    </source>
</evidence>
<evidence type="ECO:0000313" key="2">
    <source>
        <dbReference type="EMBL" id="MFD0852530.1"/>
    </source>
</evidence>
<dbReference type="InterPro" id="IPR027417">
    <property type="entry name" value="P-loop_NTPase"/>
</dbReference>
<feature type="non-terminal residue" evidence="2">
    <location>
        <position position="146"/>
    </location>
</feature>
<evidence type="ECO:0000313" key="3">
    <source>
        <dbReference type="Proteomes" id="UP001597083"/>
    </source>
</evidence>
<dbReference type="GO" id="GO:0005524">
    <property type="term" value="F:ATP binding"/>
    <property type="evidence" value="ECO:0007669"/>
    <property type="project" value="UniProtKB-KW"/>
</dbReference>
<sequence>MTETEIPMNPSPDEALRLVSVRKVYGTTENPVTALAGVTLSLPSGTFTAVMGPSGSGKTTLLQCASGLDRPTEGSVFIDGVEMTGAGETELTKFRRERIGFVFQRFNLMPTLTVLENVTLPQRLAGRPVARKRAIDILERVGLESR</sequence>
<dbReference type="Gene3D" id="3.40.50.300">
    <property type="entry name" value="P-loop containing nucleotide triphosphate hydrolases"/>
    <property type="match status" value="1"/>
</dbReference>
<organism evidence="2 3">
    <name type="scientific">Actinomadura adrarensis</name>
    <dbReference type="NCBI Taxonomy" id="1819600"/>
    <lineage>
        <taxon>Bacteria</taxon>
        <taxon>Bacillati</taxon>
        <taxon>Actinomycetota</taxon>
        <taxon>Actinomycetes</taxon>
        <taxon>Streptosporangiales</taxon>
        <taxon>Thermomonosporaceae</taxon>
        <taxon>Actinomadura</taxon>
    </lineage>
</organism>
<comment type="caution">
    <text evidence="2">The sequence shown here is derived from an EMBL/GenBank/DDBJ whole genome shotgun (WGS) entry which is preliminary data.</text>
</comment>
<accession>A0ABW3CDL0</accession>
<dbReference type="EMBL" id="JBHTIR010001424">
    <property type="protein sequence ID" value="MFD0852530.1"/>
    <property type="molecule type" value="Genomic_DNA"/>
</dbReference>